<keyword evidence="1" id="KW-0812">Transmembrane</keyword>
<dbReference type="AlphaFoldDB" id="A0A7E4V3C6"/>
<evidence type="ECO:0000256" key="1">
    <source>
        <dbReference type="SAM" id="Phobius"/>
    </source>
</evidence>
<name>A0A7E4V3C6_PANRE</name>
<feature type="transmembrane region" description="Helical" evidence="1">
    <location>
        <begin position="80"/>
        <end position="99"/>
    </location>
</feature>
<accession>A0A7E4V3C6</accession>
<proteinExistence type="predicted"/>
<feature type="transmembrane region" description="Helical" evidence="1">
    <location>
        <begin position="45"/>
        <end position="74"/>
    </location>
</feature>
<organism evidence="2 3">
    <name type="scientific">Panagrellus redivivus</name>
    <name type="common">Microworm</name>
    <dbReference type="NCBI Taxonomy" id="6233"/>
    <lineage>
        <taxon>Eukaryota</taxon>
        <taxon>Metazoa</taxon>
        <taxon>Ecdysozoa</taxon>
        <taxon>Nematoda</taxon>
        <taxon>Chromadorea</taxon>
        <taxon>Rhabditida</taxon>
        <taxon>Tylenchina</taxon>
        <taxon>Panagrolaimomorpha</taxon>
        <taxon>Panagrolaimoidea</taxon>
        <taxon>Panagrolaimidae</taxon>
        <taxon>Panagrellus</taxon>
    </lineage>
</organism>
<feature type="transmembrane region" description="Helical" evidence="1">
    <location>
        <begin position="145"/>
        <end position="164"/>
    </location>
</feature>
<keyword evidence="2" id="KW-1185">Reference proteome</keyword>
<evidence type="ECO:0000313" key="2">
    <source>
        <dbReference type="Proteomes" id="UP000492821"/>
    </source>
</evidence>
<dbReference type="WBParaSite" id="Pan_g16046.t1">
    <property type="protein sequence ID" value="Pan_g16046.t1"/>
    <property type="gene ID" value="Pan_g16046"/>
</dbReference>
<dbReference type="Proteomes" id="UP000492821">
    <property type="component" value="Unassembled WGS sequence"/>
</dbReference>
<reference evidence="3" key="2">
    <citation type="submission" date="2020-10" db="UniProtKB">
        <authorList>
            <consortium name="WormBaseParasite"/>
        </authorList>
    </citation>
    <scope>IDENTIFICATION</scope>
</reference>
<keyword evidence="1" id="KW-0472">Membrane</keyword>
<reference evidence="2" key="1">
    <citation type="journal article" date="2013" name="Genetics">
        <title>The draft genome and transcriptome of Panagrellus redivivus are shaped by the harsh demands of a free-living lifestyle.</title>
        <authorList>
            <person name="Srinivasan J."/>
            <person name="Dillman A.R."/>
            <person name="Macchietto M.G."/>
            <person name="Heikkinen L."/>
            <person name="Lakso M."/>
            <person name="Fracchia K.M."/>
            <person name="Antoshechkin I."/>
            <person name="Mortazavi A."/>
            <person name="Wong G."/>
            <person name="Sternberg P.W."/>
        </authorList>
    </citation>
    <scope>NUCLEOTIDE SEQUENCE [LARGE SCALE GENOMIC DNA]</scope>
    <source>
        <strain evidence="2">MT8872</strain>
    </source>
</reference>
<feature type="transmembrane region" description="Helical" evidence="1">
    <location>
        <begin position="106"/>
        <end position="125"/>
    </location>
</feature>
<protein>
    <submittedName>
        <fullName evidence="3">MARVEL domain-containing protein</fullName>
    </submittedName>
</protein>
<evidence type="ECO:0000313" key="3">
    <source>
        <dbReference type="WBParaSite" id="Pan_g16046.t1"/>
    </source>
</evidence>
<sequence length="182" mass="20498">MNPHGTEPNPHLDTPAKERFYRPTFLEPVNTQLLQYSRKVCRYTVWASTTLLVVCAITIPGIFFASCSITSIAYDNVELFIAWNAVAYVILTPMAVHAAKVRDKNYFIPIIMYTLSVCIFLIVPITLGLDCLDMHSTLLSDTGVSVLFVIMEGLVLLAFLYFAAYRSIDRCEEYDKTGVLLI</sequence>
<keyword evidence="1" id="KW-1133">Transmembrane helix</keyword>